<sequence>MFSFRSDSRLDSDIYHHVKRHHQDLLNKATEIDNLHNVLQLTEEKISNLSYSMDKVKCKVQVPFESLQQHIIRFRHLQVTAEVLRKIARIALLVKRVQARGSDLSKLSGYLNEIDYLFSSMDWKGIHILESYKRTVDQSREDMINQAWGLINASYELANQAQLGLGLQVFQHFGMLSEVIVELIQKWKTEFEESLVDAIDVEKLTQRVRSRQPKVSGAAGGPGRASLPGSGGQAAAFHVAMWTSLDGTVDRLERFLLHCRLLGLTLLKQRDTVPGAVSIHPVCRIGDSVDSHPSLAELLLDELLQNESRAVSGKLRTTLVLLFTSVHVRSHQLNIDPALFESIPPQSSDPSALLPQQRAAQSVLLDFCTDLKANEGFLGWASDMLSDHLSKAASQSSQIREPLHGEYPKLLKLLLDLERRLRQTQLFSDSDVSNLRLDGAPLTGQPGAQDEQLHQQRQKLPVCILRALSPFETAYLSRSLSRLFDRVAMVFSPTTSSNSSIPDTNDVDGIVQNAVNELAYATVHYDLLYKVSRNVAKMIALFASKVEGLITVGQSAEQCVDAPTPGQQNNIRLVNLLCAFGTQIELTCNRRLRNLPVLKNAPTNDVHSPFDVIQEALKTSLNSLCVSILDPLLRSVGEVVLEILETMHGESFNETEPRNTGSQYMENLKQFVSLVRRQHLSGLTRSSRVGGINTSLSAEPRLARFCDGCFFCGEIALQEAIRPHLRRWIDAFLIHISLVRPLSEAGRMQLATDCVEFAAALNPLSMSNMELSLSELVPEHYIQLCALKPYLITSTEEIVGVFTKPEKTVGPTKLDRCIPPSLICQHLFSRAPAEIRSPHEAVGWSVVQYVKWLQSGRSEAERMAFLRNGLAVYTREVEMRQQREYAPIYLQLRAFLQHQPGDPEKLSRPEPSTTGT</sequence>
<proteinExistence type="predicted"/>
<evidence type="ECO:0000259" key="6">
    <source>
        <dbReference type="Pfam" id="PF20649"/>
    </source>
</evidence>
<reference evidence="7 8" key="1">
    <citation type="submission" date="2019-04" db="EMBL/GenBank/DDBJ databases">
        <title>Annotation for the trematode Fasciola gigantica.</title>
        <authorList>
            <person name="Choi Y.-J."/>
        </authorList>
    </citation>
    <scope>NUCLEOTIDE SEQUENCE [LARGE SCALE GENOMIC DNA]</scope>
    <source>
        <strain evidence="7">Uganda_cow_1</strain>
    </source>
</reference>
<keyword evidence="3" id="KW-0333">Golgi apparatus</keyword>
<feature type="domain" description="Conserved oligomeric Golgi complex subunit 5 helical" evidence="6">
    <location>
        <begin position="124"/>
        <end position="416"/>
    </location>
</feature>
<evidence type="ECO:0000256" key="2">
    <source>
        <dbReference type="ARBA" id="ARBA00020974"/>
    </source>
</evidence>
<dbReference type="STRING" id="46835.A0A504YLG8"/>
<dbReference type="InterPro" id="IPR019465">
    <property type="entry name" value="Cog5"/>
</dbReference>
<dbReference type="GO" id="GO:0000139">
    <property type="term" value="C:Golgi membrane"/>
    <property type="evidence" value="ECO:0007669"/>
    <property type="project" value="UniProtKB-SubCell"/>
</dbReference>
<dbReference type="Pfam" id="PF10392">
    <property type="entry name" value="COG5_N"/>
    <property type="match status" value="1"/>
</dbReference>
<dbReference type="OrthoDB" id="18786at2759"/>
<evidence type="ECO:0000259" key="5">
    <source>
        <dbReference type="Pfam" id="PF10392"/>
    </source>
</evidence>
<dbReference type="InterPro" id="IPR049176">
    <property type="entry name" value="COG5_N"/>
</dbReference>
<dbReference type="PANTHER" id="PTHR13228:SF3">
    <property type="entry name" value="CONSERVED OLIGOMERIC GOLGI COMPLEX SUBUNIT 5"/>
    <property type="match status" value="1"/>
</dbReference>
<dbReference type="GO" id="GO:0006891">
    <property type="term" value="P:intra-Golgi vesicle-mediated transport"/>
    <property type="evidence" value="ECO:0007669"/>
    <property type="project" value="InterPro"/>
</dbReference>
<protein>
    <recommendedName>
        <fullName evidence="2">Conserved oligomeric Golgi complex subunit 5</fullName>
    </recommendedName>
</protein>
<comment type="caution">
    <text evidence="7">The sequence shown here is derived from an EMBL/GenBank/DDBJ whole genome shotgun (WGS) entry which is preliminary data.</text>
</comment>
<dbReference type="EMBL" id="SUNJ01008350">
    <property type="protein sequence ID" value="TPP61315.1"/>
    <property type="molecule type" value="Genomic_DNA"/>
</dbReference>
<dbReference type="GO" id="GO:0017119">
    <property type="term" value="C:Golgi transport complex"/>
    <property type="evidence" value="ECO:0007669"/>
    <property type="project" value="InterPro"/>
</dbReference>
<evidence type="ECO:0000256" key="3">
    <source>
        <dbReference type="ARBA" id="ARBA00023034"/>
    </source>
</evidence>
<name>A0A504YLG8_FASGI</name>
<dbReference type="InterPro" id="IPR048485">
    <property type="entry name" value="COG5_helical"/>
</dbReference>
<comment type="subcellular location">
    <subcellularLocation>
        <location evidence="1">Golgi apparatus membrane</location>
        <topology evidence="1">Peripheral membrane protein</topology>
    </subcellularLocation>
</comment>
<keyword evidence="4" id="KW-0472">Membrane</keyword>
<evidence type="ECO:0000256" key="4">
    <source>
        <dbReference type="ARBA" id="ARBA00023136"/>
    </source>
</evidence>
<feature type="domain" description="Conserved oligomeric Golgi complex subunit 5 N-terminal" evidence="5">
    <location>
        <begin position="9"/>
        <end position="96"/>
    </location>
</feature>
<keyword evidence="8" id="KW-1185">Reference proteome</keyword>
<evidence type="ECO:0000256" key="1">
    <source>
        <dbReference type="ARBA" id="ARBA00004395"/>
    </source>
</evidence>
<dbReference type="PANTHER" id="PTHR13228">
    <property type="entry name" value="CONSERVED OLIGOMERIC GOLGI COMPLEX COMPONENT 5"/>
    <property type="match status" value="1"/>
</dbReference>
<dbReference type="AlphaFoldDB" id="A0A504YLG8"/>
<evidence type="ECO:0000313" key="8">
    <source>
        <dbReference type="Proteomes" id="UP000316759"/>
    </source>
</evidence>
<gene>
    <name evidence="7" type="ORF">FGIG_09639</name>
</gene>
<dbReference type="Pfam" id="PF20649">
    <property type="entry name" value="COG5_C"/>
    <property type="match status" value="1"/>
</dbReference>
<accession>A0A504YLG8</accession>
<organism evidence="7 8">
    <name type="scientific">Fasciola gigantica</name>
    <name type="common">Giant liver fluke</name>
    <dbReference type="NCBI Taxonomy" id="46835"/>
    <lineage>
        <taxon>Eukaryota</taxon>
        <taxon>Metazoa</taxon>
        <taxon>Spiralia</taxon>
        <taxon>Lophotrochozoa</taxon>
        <taxon>Platyhelminthes</taxon>
        <taxon>Trematoda</taxon>
        <taxon>Digenea</taxon>
        <taxon>Plagiorchiida</taxon>
        <taxon>Echinostomata</taxon>
        <taxon>Echinostomatoidea</taxon>
        <taxon>Fasciolidae</taxon>
        <taxon>Fasciola</taxon>
    </lineage>
</organism>
<dbReference type="Proteomes" id="UP000316759">
    <property type="component" value="Unassembled WGS sequence"/>
</dbReference>
<evidence type="ECO:0000313" key="7">
    <source>
        <dbReference type="EMBL" id="TPP61315.1"/>
    </source>
</evidence>